<dbReference type="AlphaFoldDB" id="A0A820QXM8"/>
<name>A0A820QXM8_9BILA</name>
<dbReference type="GO" id="GO:0030031">
    <property type="term" value="P:cell projection assembly"/>
    <property type="evidence" value="ECO:0007669"/>
    <property type="project" value="TreeGrafter"/>
</dbReference>
<comment type="similarity">
    <text evidence="1">Belongs to the HEM-1/HEM-2 family.</text>
</comment>
<dbReference type="GO" id="GO:0031209">
    <property type="term" value="C:SCAR complex"/>
    <property type="evidence" value="ECO:0007669"/>
    <property type="project" value="TreeGrafter"/>
</dbReference>
<accession>A0A820QXM8</accession>
<dbReference type="InterPro" id="IPR019137">
    <property type="entry name" value="Nck-associated_protein-1"/>
</dbReference>
<evidence type="ECO:0000256" key="1">
    <source>
        <dbReference type="ARBA" id="ARBA00037947"/>
    </source>
</evidence>
<comment type="caution">
    <text evidence="2">The sequence shown here is derived from an EMBL/GenBank/DDBJ whole genome shotgun (WGS) entry which is preliminary data.</text>
</comment>
<gene>
    <name evidence="2" type="ORF">KXQ929_LOCUS52538</name>
</gene>
<dbReference type="GO" id="GO:0030866">
    <property type="term" value="P:cortical actin cytoskeleton organization"/>
    <property type="evidence" value="ECO:0007669"/>
    <property type="project" value="TreeGrafter"/>
</dbReference>
<dbReference type="Pfam" id="PF09735">
    <property type="entry name" value="Nckap1"/>
    <property type="match status" value="1"/>
</dbReference>
<evidence type="ECO:0000313" key="2">
    <source>
        <dbReference type="EMBL" id="CAF4426822.1"/>
    </source>
</evidence>
<protein>
    <submittedName>
        <fullName evidence="2">Uncharacterized protein</fullName>
    </submittedName>
</protein>
<proteinExistence type="inferred from homology"/>
<evidence type="ECO:0000313" key="3">
    <source>
        <dbReference type="Proteomes" id="UP000663868"/>
    </source>
</evidence>
<dbReference type="GO" id="GO:0048812">
    <property type="term" value="P:neuron projection morphogenesis"/>
    <property type="evidence" value="ECO:0007669"/>
    <property type="project" value="TreeGrafter"/>
</dbReference>
<dbReference type="GO" id="GO:0016477">
    <property type="term" value="P:cell migration"/>
    <property type="evidence" value="ECO:0007669"/>
    <property type="project" value="TreeGrafter"/>
</dbReference>
<feature type="non-terminal residue" evidence="2">
    <location>
        <position position="1"/>
    </location>
</feature>
<dbReference type="PANTHER" id="PTHR12093:SF10">
    <property type="entry name" value="MEMBRANE-ASSOCIATED PROTEIN HEM"/>
    <property type="match status" value="1"/>
</dbReference>
<sequence length="93" mass="11229">NSKCMQLFEKALSNSFVHVLYRDELLLTHQYLHQNLDIYKSYRQLKLTELLNDTFKKAMTEQPLYRRERRKYIRPQLKELALIFADQPALLGK</sequence>
<dbReference type="EMBL" id="CAJOBB010027998">
    <property type="protein sequence ID" value="CAF4426822.1"/>
    <property type="molecule type" value="Genomic_DNA"/>
</dbReference>
<dbReference type="PANTHER" id="PTHR12093">
    <property type="entry name" value="NCK-ASSOCIATED PROTEIN 1"/>
    <property type="match status" value="1"/>
</dbReference>
<reference evidence="2" key="1">
    <citation type="submission" date="2021-02" db="EMBL/GenBank/DDBJ databases">
        <authorList>
            <person name="Nowell W R."/>
        </authorList>
    </citation>
    <scope>NUCLEOTIDE SEQUENCE</scope>
</reference>
<dbReference type="Proteomes" id="UP000663868">
    <property type="component" value="Unassembled WGS sequence"/>
</dbReference>
<organism evidence="2 3">
    <name type="scientific">Adineta steineri</name>
    <dbReference type="NCBI Taxonomy" id="433720"/>
    <lineage>
        <taxon>Eukaryota</taxon>
        <taxon>Metazoa</taxon>
        <taxon>Spiralia</taxon>
        <taxon>Gnathifera</taxon>
        <taxon>Rotifera</taxon>
        <taxon>Eurotatoria</taxon>
        <taxon>Bdelloidea</taxon>
        <taxon>Adinetida</taxon>
        <taxon>Adinetidae</taxon>
        <taxon>Adineta</taxon>
    </lineage>
</organism>